<dbReference type="AlphaFoldDB" id="A0A9N7Y7S5"/>
<organism evidence="1 2">
    <name type="scientific">Pleuronectes platessa</name>
    <name type="common">European plaice</name>
    <dbReference type="NCBI Taxonomy" id="8262"/>
    <lineage>
        <taxon>Eukaryota</taxon>
        <taxon>Metazoa</taxon>
        <taxon>Chordata</taxon>
        <taxon>Craniata</taxon>
        <taxon>Vertebrata</taxon>
        <taxon>Euteleostomi</taxon>
        <taxon>Actinopterygii</taxon>
        <taxon>Neopterygii</taxon>
        <taxon>Teleostei</taxon>
        <taxon>Neoteleostei</taxon>
        <taxon>Acanthomorphata</taxon>
        <taxon>Carangaria</taxon>
        <taxon>Pleuronectiformes</taxon>
        <taxon>Pleuronectoidei</taxon>
        <taxon>Pleuronectidae</taxon>
        <taxon>Pleuronectes</taxon>
    </lineage>
</organism>
<gene>
    <name evidence="1" type="ORF">PLEPLA_LOCUS3550</name>
</gene>
<name>A0A9N7Y7S5_PLEPL</name>
<evidence type="ECO:0000313" key="2">
    <source>
        <dbReference type="Proteomes" id="UP001153269"/>
    </source>
</evidence>
<keyword evidence="2" id="KW-1185">Reference proteome</keyword>
<comment type="caution">
    <text evidence="1">The sequence shown here is derived from an EMBL/GenBank/DDBJ whole genome shotgun (WGS) entry which is preliminary data.</text>
</comment>
<protein>
    <submittedName>
        <fullName evidence="1">Uncharacterized protein</fullName>
    </submittedName>
</protein>
<dbReference type="EMBL" id="CADEAL010000176">
    <property type="protein sequence ID" value="CAB1415832.1"/>
    <property type="molecule type" value="Genomic_DNA"/>
</dbReference>
<proteinExistence type="predicted"/>
<reference evidence="1" key="1">
    <citation type="submission" date="2020-03" db="EMBL/GenBank/DDBJ databases">
        <authorList>
            <person name="Weist P."/>
        </authorList>
    </citation>
    <scope>NUCLEOTIDE SEQUENCE</scope>
</reference>
<evidence type="ECO:0000313" key="1">
    <source>
        <dbReference type="EMBL" id="CAB1415832.1"/>
    </source>
</evidence>
<sequence>MAAGVVTSEHGAQAVFSQAKTAVKKIHRQICGAGNIWWFISGVEPPAAAVENISEKKTITIPFPAGRALTAQYFRRPFFIQTGVLTIPGSKPKDAESTATWLLLTFNRVHYGGEAPVQLLLNAKDMRVSVSLRRLSTPHPASACHATKGPRLPPEH</sequence>
<accession>A0A9N7Y7S5</accession>
<dbReference type="Proteomes" id="UP001153269">
    <property type="component" value="Unassembled WGS sequence"/>
</dbReference>